<evidence type="ECO:0000313" key="2">
    <source>
        <dbReference type="EMBL" id="SVE21393.1"/>
    </source>
</evidence>
<dbReference type="InterPro" id="IPR011051">
    <property type="entry name" value="RmlC_Cupin_sf"/>
</dbReference>
<evidence type="ECO:0000259" key="1">
    <source>
        <dbReference type="Pfam" id="PF07883"/>
    </source>
</evidence>
<sequence>MEEYKKLTNLEGNEISGELYLKIQEEAQNMSAIKMKLSANSETPYHTHDHESLGVVVEGKLEVYDENNSTTLLSGDTWVNPIGQTHKVKAIEDTLFVEIKSPSPDFSSFLKLD</sequence>
<dbReference type="EMBL" id="UINC01201862">
    <property type="protein sequence ID" value="SVE21393.1"/>
    <property type="molecule type" value="Genomic_DNA"/>
</dbReference>
<dbReference type="InterPro" id="IPR014710">
    <property type="entry name" value="RmlC-like_jellyroll"/>
</dbReference>
<dbReference type="InterPro" id="IPR013096">
    <property type="entry name" value="Cupin_2"/>
</dbReference>
<dbReference type="Pfam" id="PF07883">
    <property type="entry name" value="Cupin_2"/>
    <property type="match status" value="1"/>
</dbReference>
<gene>
    <name evidence="2" type="ORF">METZ01_LOCUS474247</name>
</gene>
<reference evidence="2" key="1">
    <citation type="submission" date="2018-05" db="EMBL/GenBank/DDBJ databases">
        <authorList>
            <person name="Lanie J.A."/>
            <person name="Ng W.-L."/>
            <person name="Kazmierczak K.M."/>
            <person name="Andrzejewski T.M."/>
            <person name="Davidsen T.M."/>
            <person name="Wayne K.J."/>
            <person name="Tettelin H."/>
            <person name="Glass J.I."/>
            <person name="Rusch D."/>
            <person name="Podicherti R."/>
            <person name="Tsui H.-C.T."/>
            <person name="Winkler M.E."/>
        </authorList>
    </citation>
    <scope>NUCLEOTIDE SEQUENCE</scope>
</reference>
<dbReference type="Gene3D" id="2.60.120.10">
    <property type="entry name" value="Jelly Rolls"/>
    <property type="match status" value="1"/>
</dbReference>
<organism evidence="2">
    <name type="scientific">marine metagenome</name>
    <dbReference type="NCBI Taxonomy" id="408172"/>
    <lineage>
        <taxon>unclassified sequences</taxon>
        <taxon>metagenomes</taxon>
        <taxon>ecological metagenomes</taxon>
    </lineage>
</organism>
<proteinExistence type="predicted"/>
<accession>A0A383BNL4</accession>
<protein>
    <recommendedName>
        <fullName evidence="1">Cupin type-2 domain-containing protein</fullName>
    </recommendedName>
</protein>
<dbReference type="AlphaFoldDB" id="A0A383BNL4"/>
<feature type="domain" description="Cupin type-2" evidence="1">
    <location>
        <begin position="35"/>
        <end position="94"/>
    </location>
</feature>
<name>A0A383BNL4_9ZZZZ</name>
<dbReference type="SUPFAM" id="SSF51182">
    <property type="entry name" value="RmlC-like cupins"/>
    <property type="match status" value="1"/>
</dbReference>